<keyword evidence="2" id="KW-0802">TPR repeat</keyword>
<keyword evidence="3" id="KW-1133">Transmembrane helix</keyword>
<feature type="transmembrane region" description="Helical" evidence="3">
    <location>
        <begin position="273"/>
        <end position="293"/>
    </location>
</feature>
<keyword evidence="1" id="KW-0677">Repeat</keyword>
<feature type="transmembrane region" description="Helical" evidence="3">
    <location>
        <begin position="299"/>
        <end position="323"/>
    </location>
</feature>
<dbReference type="InterPro" id="IPR011990">
    <property type="entry name" value="TPR-like_helical_dom_sf"/>
</dbReference>
<feature type="transmembrane region" description="Helical" evidence="3">
    <location>
        <begin position="371"/>
        <end position="388"/>
    </location>
</feature>
<evidence type="ECO:0000313" key="4">
    <source>
        <dbReference type="EMBL" id="NHK99790.1"/>
    </source>
</evidence>
<keyword evidence="3" id="KW-0812">Transmembrane</keyword>
<organism evidence="4 5">
    <name type="scientific">Rubrivivax benzoatilyticus</name>
    <dbReference type="NCBI Taxonomy" id="316997"/>
    <lineage>
        <taxon>Bacteria</taxon>
        <taxon>Pseudomonadati</taxon>
        <taxon>Pseudomonadota</taxon>
        <taxon>Betaproteobacteria</taxon>
        <taxon>Burkholderiales</taxon>
        <taxon>Sphaerotilaceae</taxon>
        <taxon>Rubrivivax</taxon>
    </lineage>
</organism>
<gene>
    <name evidence="4" type="ORF">G7087_15510</name>
</gene>
<dbReference type="EMBL" id="JAAOCD010000008">
    <property type="protein sequence ID" value="NHK99790.1"/>
    <property type="molecule type" value="Genomic_DNA"/>
</dbReference>
<feature type="transmembrane region" description="Helical" evidence="3">
    <location>
        <begin position="497"/>
        <end position="520"/>
    </location>
</feature>
<dbReference type="InterPro" id="IPR019734">
    <property type="entry name" value="TPR_rpt"/>
</dbReference>
<sequence>MADAPTPRQRADALVERSRALAAIGRWKDAEAQARRAAAEDPSHTRARLQLAYVLAQLGRTDEAVELARGVLAQEPGSAWAMRLLANADSVRGRHAEAIEMARQAVRASDGDALSRLLLSTVHQRAGDLIGARVEAEALVAAFPDWADGFVRLAQTRHSPDEAVQAYREALRLDPENDDALAGLAGQSRAMARYRDAVELAWSALRADVADRGRQRLFARSAWRWLMLSRIVSPTRGAARALADTFGEPCARAFQATGAHAAARLWFAFRVEAIVLAVWLALLAAIGVATQLPDAVSEVVVPLLALPVFIGLAVPFFVFFGFIAAARRQLDARLQRLGRPLSWLARAAVSGVLLMALSIAALLAWPGAAGWWTWPLLVAIVLTVQDLVRWRDAWRDTRPTTVPGQTRRALARWADAHARRWLTPPRLAAFVVAAAAAETALDRWAPAAGAGAPGVPAMAWAGALALACWGGERLARWRTAAAGAAPRGAHWHELGRTLMALAWTVAAFTALGVLGGRVVAGHPVEALWPVLLLVPMVGGAWLVYRVARLVLRLAAGATAEGLRGLWRRGARRP</sequence>
<proteinExistence type="predicted"/>
<dbReference type="InterPro" id="IPR051012">
    <property type="entry name" value="CellSynth/LPSAsmb/PSIAsmb"/>
</dbReference>
<dbReference type="Proteomes" id="UP000802098">
    <property type="component" value="Unassembled WGS sequence"/>
</dbReference>
<reference evidence="4 5" key="1">
    <citation type="submission" date="2020-03" db="EMBL/GenBank/DDBJ databases">
        <title>Rubrivivax benzoatilyticus JA2 (sequenced after 10 years sub-culturing).</title>
        <authorList>
            <person name="Gupta D."/>
            <person name="Chintalapati S."/>
            <person name="Chintalapati V.R."/>
        </authorList>
    </citation>
    <scope>NUCLEOTIDE SEQUENCE [LARGE SCALE GENOMIC DNA]</scope>
    <source>
        <strain evidence="4 5">JA2-Mal</strain>
    </source>
</reference>
<dbReference type="RefSeq" id="WP_029718701.1">
    <property type="nucleotide sequence ID" value="NZ_JAAOCD010000008.1"/>
</dbReference>
<name>A0ABX0HZG0_9BURK</name>
<keyword evidence="3" id="KW-0472">Membrane</keyword>
<evidence type="ECO:0000256" key="1">
    <source>
        <dbReference type="ARBA" id="ARBA00022737"/>
    </source>
</evidence>
<dbReference type="Pfam" id="PF14559">
    <property type="entry name" value="TPR_19"/>
    <property type="match status" value="1"/>
</dbReference>
<keyword evidence="5" id="KW-1185">Reference proteome</keyword>
<feature type="transmembrane region" description="Helical" evidence="3">
    <location>
        <begin position="343"/>
        <end position="365"/>
    </location>
</feature>
<dbReference type="SMART" id="SM00028">
    <property type="entry name" value="TPR"/>
    <property type="match status" value="4"/>
</dbReference>
<protein>
    <submittedName>
        <fullName evidence="4">Tetratricopeptide repeat protein</fullName>
    </submittedName>
</protein>
<evidence type="ECO:0000256" key="2">
    <source>
        <dbReference type="ARBA" id="ARBA00022803"/>
    </source>
</evidence>
<dbReference type="PANTHER" id="PTHR45586">
    <property type="entry name" value="TPR REPEAT-CONTAINING PROTEIN PA4667"/>
    <property type="match status" value="1"/>
</dbReference>
<accession>A0ABX0HZG0</accession>
<feature type="transmembrane region" description="Helical" evidence="3">
    <location>
        <begin position="526"/>
        <end position="544"/>
    </location>
</feature>
<dbReference type="PANTHER" id="PTHR45586:SF1">
    <property type="entry name" value="LIPOPOLYSACCHARIDE ASSEMBLY PROTEIN B"/>
    <property type="match status" value="1"/>
</dbReference>
<evidence type="ECO:0000313" key="5">
    <source>
        <dbReference type="Proteomes" id="UP000802098"/>
    </source>
</evidence>
<evidence type="ECO:0000256" key="3">
    <source>
        <dbReference type="SAM" id="Phobius"/>
    </source>
</evidence>
<comment type="caution">
    <text evidence="4">The sequence shown here is derived from an EMBL/GenBank/DDBJ whole genome shotgun (WGS) entry which is preliminary data.</text>
</comment>
<dbReference type="Gene3D" id="1.25.40.10">
    <property type="entry name" value="Tetratricopeptide repeat domain"/>
    <property type="match status" value="1"/>
</dbReference>
<dbReference type="SUPFAM" id="SSF48452">
    <property type="entry name" value="TPR-like"/>
    <property type="match status" value="1"/>
</dbReference>